<dbReference type="Gene3D" id="3.40.50.720">
    <property type="entry name" value="NAD(P)-binding Rossmann-like Domain"/>
    <property type="match status" value="1"/>
</dbReference>
<dbReference type="InterPro" id="IPR051450">
    <property type="entry name" value="Gfo/Idh/MocA_Oxidoreductases"/>
</dbReference>
<comment type="caution">
    <text evidence="5">The sequence shown here is derived from an EMBL/GenBank/DDBJ whole genome shotgun (WGS) entry which is preliminary data.</text>
</comment>
<protein>
    <submittedName>
        <fullName evidence="5">Oxidoreductase</fullName>
    </submittedName>
</protein>
<dbReference type="RefSeq" id="WP_157557691.1">
    <property type="nucleotide sequence ID" value="NZ_AWSA01000027.1"/>
</dbReference>
<dbReference type="AlphaFoldDB" id="W9G4R1"/>
<proteinExistence type="predicted"/>
<dbReference type="InterPro" id="IPR055170">
    <property type="entry name" value="GFO_IDH_MocA-like_dom"/>
</dbReference>
<dbReference type="eggNOG" id="COG0673">
    <property type="taxonomic scope" value="Bacteria"/>
</dbReference>
<dbReference type="PANTHER" id="PTHR43377:SF1">
    <property type="entry name" value="BILIVERDIN REDUCTASE A"/>
    <property type="match status" value="1"/>
</dbReference>
<dbReference type="Proteomes" id="UP000019489">
    <property type="component" value="Unassembled WGS sequence"/>
</dbReference>
<dbReference type="GO" id="GO:0000166">
    <property type="term" value="F:nucleotide binding"/>
    <property type="evidence" value="ECO:0007669"/>
    <property type="project" value="InterPro"/>
</dbReference>
<feature type="region of interest" description="Disordered" evidence="2">
    <location>
        <begin position="325"/>
        <end position="358"/>
    </location>
</feature>
<dbReference type="SUPFAM" id="SSF51735">
    <property type="entry name" value="NAD(P)-binding Rossmann-fold domains"/>
    <property type="match status" value="1"/>
</dbReference>
<feature type="domain" description="Gfo/Idh/MocA-like oxidoreductase N-terminal" evidence="3">
    <location>
        <begin position="5"/>
        <end position="109"/>
    </location>
</feature>
<dbReference type="Gene3D" id="3.30.360.10">
    <property type="entry name" value="Dihydrodipicolinate Reductase, domain 2"/>
    <property type="match status" value="1"/>
</dbReference>
<dbReference type="EMBL" id="AWSA01000027">
    <property type="protein sequence ID" value="EWT01121.1"/>
    <property type="molecule type" value="Genomic_DNA"/>
</dbReference>
<dbReference type="Pfam" id="PF01408">
    <property type="entry name" value="GFO_IDH_MocA"/>
    <property type="match status" value="1"/>
</dbReference>
<name>W9G4R1_9MICO</name>
<dbReference type="STRING" id="1386089.N865_11365"/>
<sequence length="358" mass="37549">MTATVVVRGSGSIGRRHARVLRSLGAETHLWPVRPRGVSGSDPATGATLLDEASGPAVVARADLVVVATDTGRHVADTVDALDLGAARVLLEKPVAPSLPDAEPLATHPRSGDVWVAAPLRAHAAFRHLLALLPSIGRPVSAHVWCQSWLPDWRPDRDYRDSYSARAGEGGVLRDLVHELDYASVLLGEPALVGARLDHDGPLEMAAEQSATLLWTTPVASGVTVRLDYVTRPATRGIVLRGPDGSLEWTVASATVRHTDPSGSVVEATFAEDLDRDTVMATQARAALGMHPAADPASRHAAGAPATLPEGLSTLALCDAARALSAGASPPIPPAPVEPRDHEARHDPHDPGAPEETR</sequence>
<keyword evidence="6" id="KW-1185">Reference proteome</keyword>
<dbReference type="InterPro" id="IPR000683">
    <property type="entry name" value="Gfo/Idh/MocA-like_OxRdtase_N"/>
</dbReference>
<gene>
    <name evidence="5" type="ORF">N865_11365</name>
</gene>
<dbReference type="Pfam" id="PF22725">
    <property type="entry name" value="GFO_IDH_MocA_C3"/>
    <property type="match status" value="1"/>
</dbReference>
<feature type="domain" description="GFO/IDH/MocA-like oxidoreductase" evidence="4">
    <location>
        <begin position="136"/>
        <end position="247"/>
    </location>
</feature>
<evidence type="ECO:0000313" key="6">
    <source>
        <dbReference type="Proteomes" id="UP000019489"/>
    </source>
</evidence>
<evidence type="ECO:0000259" key="3">
    <source>
        <dbReference type="Pfam" id="PF01408"/>
    </source>
</evidence>
<keyword evidence="1" id="KW-0520">NAD</keyword>
<evidence type="ECO:0000256" key="2">
    <source>
        <dbReference type="SAM" id="MobiDB-lite"/>
    </source>
</evidence>
<evidence type="ECO:0000259" key="4">
    <source>
        <dbReference type="Pfam" id="PF22725"/>
    </source>
</evidence>
<feature type="compositionally biased region" description="Basic and acidic residues" evidence="2">
    <location>
        <begin position="338"/>
        <end position="358"/>
    </location>
</feature>
<organism evidence="5 6">
    <name type="scientific">Intrasporangium oryzae NRRL B-24470</name>
    <dbReference type="NCBI Taxonomy" id="1386089"/>
    <lineage>
        <taxon>Bacteria</taxon>
        <taxon>Bacillati</taxon>
        <taxon>Actinomycetota</taxon>
        <taxon>Actinomycetes</taxon>
        <taxon>Micrococcales</taxon>
        <taxon>Intrasporangiaceae</taxon>
        <taxon>Intrasporangium</taxon>
    </lineage>
</organism>
<dbReference type="PATRIC" id="fig|1386089.3.peg.2611"/>
<dbReference type="SUPFAM" id="SSF55347">
    <property type="entry name" value="Glyceraldehyde-3-phosphate dehydrogenase-like, C-terminal domain"/>
    <property type="match status" value="1"/>
</dbReference>
<evidence type="ECO:0000256" key="1">
    <source>
        <dbReference type="ARBA" id="ARBA00023027"/>
    </source>
</evidence>
<dbReference type="PANTHER" id="PTHR43377">
    <property type="entry name" value="BILIVERDIN REDUCTASE A"/>
    <property type="match status" value="1"/>
</dbReference>
<dbReference type="InterPro" id="IPR036291">
    <property type="entry name" value="NAD(P)-bd_dom_sf"/>
</dbReference>
<dbReference type="OrthoDB" id="256869at2"/>
<accession>W9G4R1</accession>
<evidence type="ECO:0000313" key="5">
    <source>
        <dbReference type="EMBL" id="EWT01121.1"/>
    </source>
</evidence>
<reference evidence="5 6" key="1">
    <citation type="submission" date="2013-08" db="EMBL/GenBank/DDBJ databases">
        <title>Intrasporangium oryzae NRRL B-24470.</title>
        <authorList>
            <person name="Liu H."/>
            <person name="Wang G."/>
        </authorList>
    </citation>
    <scope>NUCLEOTIDE SEQUENCE [LARGE SCALE GENOMIC DNA]</scope>
    <source>
        <strain evidence="5 6">NRRL B-24470</strain>
    </source>
</reference>